<evidence type="ECO:0000256" key="1">
    <source>
        <dbReference type="SAM" id="SignalP"/>
    </source>
</evidence>
<dbReference type="Gene3D" id="1.25.40.10">
    <property type="entry name" value="Tetratricopeptide repeat domain"/>
    <property type="match status" value="1"/>
</dbReference>
<feature type="signal peptide" evidence="1">
    <location>
        <begin position="1"/>
        <end position="21"/>
    </location>
</feature>
<dbReference type="AlphaFoldDB" id="A0A7C3KCX6"/>
<protein>
    <submittedName>
        <fullName evidence="2">Tetratricopeptide repeat protein</fullName>
    </submittedName>
</protein>
<dbReference type="EMBL" id="DSRU01000073">
    <property type="protein sequence ID" value="HFM97343.1"/>
    <property type="molecule type" value="Genomic_DNA"/>
</dbReference>
<reference evidence="2" key="1">
    <citation type="journal article" date="2020" name="mSystems">
        <title>Genome- and Community-Level Interaction Insights into Carbon Utilization and Element Cycling Functions of Hydrothermarchaeota in Hydrothermal Sediment.</title>
        <authorList>
            <person name="Zhou Z."/>
            <person name="Liu Y."/>
            <person name="Xu W."/>
            <person name="Pan J."/>
            <person name="Luo Z.H."/>
            <person name="Li M."/>
        </authorList>
    </citation>
    <scope>NUCLEOTIDE SEQUENCE [LARGE SCALE GENOMIC DNA]</scope>
    <source>
        <strain evidence="2">SpSt-418</strain>
    </source>
</reference>
<organism evidence="2">
    <name type="scientific">Oscillatoriales cyanobacterium SpSt-418</name>
    <dbReference type="NCBI Taxonomy" id="2282169"/>
    <lineage>
        <taxon>Bacteria</taxon>
        <taxon>Bacillati</taxon>
        <taxon>Cyanobacteriota</taxon>
        <taxon>Cyanophyceae</taxon>
        <taxon>Oscillatoriophycideae</taxon>
        <taxon>Oscillatoriales</taxon>
    </lineage>
</organism>
<gene>
    <name evidence="2" type="ORF">ENR64_06175</name>
</gene>
<accession>A0A7C3KCX6</accession>
<sequence length="413" mass="44932">MQRQKGWQTAGVLGMMLLSVASMPPLPTLVGQAQIQPVTPPNACSEQPGQTFERLTRDLIYRSQRYIRDRQFNLAVRSLDRALQTVTTVKDPFSKTDLVASIAGQSGEQPSTLEQLVQQATTPQQRATLLDLLSKVTKATQTLAGEYGVINTKRAILVQLAAYYTVLEQPDQARSRLDQARQLLKSLQGDGFGLIASPVAQGYTTLGDTQTAIALLDQAVQRTQMMKTNNLDYLADIFSTIAVAYASAGSEAKAVQTTQQIKVATIKARTLAQIAKQAAQTGSPQATRILAQAQAQTKAIPAASRSDALSQIALTYGYLKEWDLALKAIAPIQSAEIKIQTLADLASISDRLNHPANEAKPLSELVTIARKMSFYDSDTLIRKIFAQYLANGQYGLAEILHQFQQGVAKEGKI</sequence>
<proteinExistence type="predicted"/>
<evidence type="ECO:0000313" key="2">
    <source>
        <dbReference type="EMBL" id="HFM97343.1"/>
    </source>
</evidence>
<dbReference type="SUPFAM" id="SSF48452">
    <property type="entry name" value="TPR-like"/>
    <property type="match status" value="1"/>
</dbReference>
<dbReference type="InterPro" id="IPR011990">
    <property type="entry name" value="TPR-like_helical_dom_sf"/>
</dbReference>
<name>A0A7C3KCX6_9CYAN</name>
<feature type="chain" id="PRO_5027768083" evidence="1">
    <location>
        <begin position="22"/>
        <end position="413"/>
    </location>
</feature>
<comment type="caution">
    <text evidence="2">The sequence shown here is derived from an EMBL/GenBank/DDBJ whole genome shotgun (WGS) entry which is preliminary data.</text>
</comment>
<keyword evidence="1" id="KW-0732">Signal</keyword>